<keyword evidence="3 6" id="KW-0802">TPR repeat</keyword>
<keyword evidence="8" id="KW-1185">Reference proteome</keyword>
<evidence type="ECO:0000256" key="2">
    <source>
        <dbReference type="ARBA" id="ARBA00022737"/>
    </source>
</evidence>
<evidence type="ECO:0000256" key="5">
    <source>
        <dbReference type="ARBA" id="ARBA00023242"/>
    </source>
</evidence>
<dbReference type="Proteomes" id="UP000682877">
    <property type="component" value="Chromosome 6"/>
</dbReference>
<dbReference type="GO" id="GO:0005634">
    <property type="term" value="C:nucleus"/>
    <property type="evidence" value="ECO:0007669"/>
    <property type="project" value="UniProtKB-SubCell"/>
</dbReference>
<dbReference type="PANTHER" id="PTHR36326">
    <property type="entry name" value="PROTEIN POLLENLESS 3-LIKE 2"/>
    <property type="match status" value="1"/>
</dbReference>
<protein>
    <submittedName>
        <fullName evidence="7">Uncharacterized protein</fullName>
    </submittedName>
</protein>
<proteinExistence type="predicted"/>
<organism evidence="7 8">
    <name type="scientific">Arabidopsis arenosa</name>
    <name type="common">Sand rock-cress</name>
    <name type="synonym">Cardaminopsis arenosa</name>
    <dbReference type="NCBI Taxonomy" id="38785"/>
    <lineage>
        <taxon>Eukaryota</taxon>
        <taxon>Viridiplantae</taxon>
        <taxon>Streptophyta</taxon>
        <taxon>Embryophyta</taxon>
        <taxon>Tracheophyta</taxon>
        <taxon>Spermatophyta</taxon>
        <taxon>Magnoliopsida</taxon>
        <taxon>eudicotyledons</taxon>
        <taxon>Gunneridae</taxon>
        <taxon>Pentapetalae</taxon>
        <taxon>rosids</taxon>
        <taxon>malvids</taxon>
        <taxon>Brassicales</taxon>
        <taxon>Brassicaceae</taxon>
        <taxon>Camelineae</taxon>
        <taxon>Arabidopsis</taxon>
    </lineage>
</organism>
<accession>A0A8S2AIG7</accession>
<dbReference type="AlphaFoldDB" id="A0A8S2AIG7"/>
<keyword evidence="4" id="KW-0175">Coiled coil</keyword>
<gene>
    <name evidence="7" type="ORF">AARE701A_LOCUS15883</name>
</gene>
<sequence length="444" mass="51989">MGNQWETNKDYEISWQEISGHGREGNPWDLAEAVYQKTLSNRARCKQGLLVFYLRLRLEMLVKKCGMKIVNSAKPKPEKQMKILKTHERTSRWKIFWMTRTMETIWMRSRRAIATLPLFQYIMHRFEIWMPRLTQVKPTNTARSHGKKFKVTVEKKTTRILGNFGWAYMQLRDYTAAKDVYWKAQVIEPEGMLANIKCMIQVGFRGEASVGDAYNQIWFVKPEEKMKLLKKTRKIKDCKETLYVAGSNISRSQHSKETSLEYLSNSVDKCSHRMPEVSRRTSSSIITRRSASHELPLLKALQSVAKKHKRGIVMLLSGLPQMTSDIISVYQFLDEENGGGNEKLRRYFNKVVGCLDGKMIWPYQGFLQHCFSFRAKTRKLQKVVSVLQVRLWLEMLIKKCGMKKAVKSVKPKETYETPEKHESRWKIFWMRTTMGLYGCGVVWP</sequence>
<evidence type="ECO:0000313" key="8">
    <source>
        <dbReference type="Proteomes" id="UP000682877"/>
    </source>
</evidence>
<feature type="repeat" description="TPR" evidence="6">
    <location>
        <begin position="158"/>
        <end position="191"/>
    </location>
</feature>
<dbReference type="InterPro" id="IPR019734">
    <property type="entry name" value="TPR_rpt"/>
</dbReference>
<keyword evidence="2" id="KW-0677">Repeat</keyword>
<evidence type="ECO:0000313" key="7">
    <source>
        <dbReference type="EMBL" id="CAE6115326.1"/>
    </source>
</evidence>
<dbReference type="PANTHER" id="PTHR36326:SF2">
    <property type="entry name" value="PROTEIN SULFUR DEFICIENCY-INDUCED 2"/>
    <property type="match status" value="1"/>
</dbReference>
<evidence type="ECO:0000256" key="1">
    <source>
        <dbReference type="ARBA" id="ARBA00004123"/>
    </source>
</evidence>
<evidence type="ECO:0000256" key="3">
    <source>
        <dbReference type="ARBA" id="ARBA00022803"/>
    </source>
</evidence>
<reference evidence="7" key="1">
    <citation type="submission" date="2021-01" db="EMBL/GenBank/DDBJ databases">
        <authorList>
            <person name="Bezrukov I."/>
        </authorList>
    </citation>
    <scope>NUCLEOTIDE SEQUENCE</scope>
</reference>
<evidence type="ECO:0000256" key="6">
    <source>
        <dbReference type="PROSITE-ProRule" id="PRU00339"/>
    </source>
</evidence>
<keyword evidence="5" id="KW-0539">Nucleus</keyword>
<dbReference type="InterPro" id="IPR044961">
    <property type="entry name" value="MS5/SDI1"/>
</dbReference>
<name>A0A8S2AIG7_ARAAE</name>
<evidence type="ECO:0000256" key="4">
    <source>
        <dbReference type="ARBA" id="ARBA00023054"/>
    </source>
</evidence>
<dbReference type="EMBL" id="LR999456">
    <property type="protein sequence ID" value="CAE6115326.1"/>
    <property type="molecule type" value="Genomic_DNA"/>
</dbReference>
<comment type="subcellular location">
    <subcellularLocation>
        <location evidence="1">Nucleus</location>
    </subcellularLocation>
</comment>
<dbReference type="PROSITE" id="PS50005">
    <property type="entry name" value="TPR"/>
    <property type="match status" value="1"/>
</dbReference>